<dbReference type="PANTHER" id="PTHR48225">
    <property type="entry name" value="HORMA DOMAIN-CONTAINING PROTEIN 1"/>
    <property type="match status" value="1"/>
</dbReference>
<dbReference type="PANTHER" id="PTHR48225:SF7">
    <property type="entry name" value="MEIOSIS-SPECIFIC PROTEIN HOP1"/>
    <property type="match status" value="1"/>
</dbReference>
<dbReference type="InterPro" id="IPR036570">
    <property type="entry name" value="HORMA_dom_sf"/>
</dbReference>
<dbReference type="Pfam" id="PF02301">
    <property type="entry name" value="HORMA"/>
    <property type="match status" value="1"/>
</dbReference>
<accession>H8X267</accession>
<evidence type="ECO:0000256" key="4">
    <source>
        <dbReference type="ARBA" id="ARBA00023242"/>
    </source>
</evidence>
<feature type="domain" description="HORMA" evidence="7">
    <location>
        <begin position="13"/>
        <end position="226"/>
    </location>
</feature>
<dbReference type="SUPFAM" id="SSF56019">
    <property type="entry name" value="The spindle assembly checkpoint protein mad2"/>
    <property type="match status" value="1"/>
</dbReference>
<evidence type="ECO:0000256" key="3">
    <source>
        <dbReference type="ARBA" id="ARBA00022454"/>
    </source>
</evidence>
<sequence>MQAQLLRQSVTNQQSQLLIHELISVSIYCVTFLRDVFEESNYIDTKYYNERYPRPDANYIRTKRLRRGVTKFADSIIKCVDEGIKDSIEKGYLKAVSFAIQLPNNSEHTVCENYLFGINYLTNQVSLSVNNKETELEVIEYDQIISQIQGMIRRLIVMTQSFDMLPREKTVLIKLLFNDSCPKEYQPPYFEDATDSPPITIKVDKQSGINDLGSVNTGRNQVRLSVLVADKNGVNSTNVDPFDVFTDSDESIGDVPASSLHLDSFLNTEKNETAAPTQSVSHISPNCQKCRTKLNLVEYGYDKPLKRPITCTKCMFGSDIDQDLIILQKIRLLWDYLCRHEFPSITQLLALTSLTLSDANILKGIFNNLFQENVLIVSKEGQFESGTIDYRIGSGEFLPIVDGIIDNYGTPLVKNRRYFVIFVPVLRDEFPYLSYDESVVDLYFPNIQLPRINFVKLNLRKFKARSLQKETQFSARVVRTVIPDSQASPGIVKKYGGYKVPRIVNEETADESKDAIDIDASSIGYVIQEQHGSNIAEATKQIKDLSFADSIEYLSQEPLSMKMEDVSPSQMKRRAEQLPQQAQKKRKVSVNKV</sequence>
<dbReference type="eggNOG" id="KOG4652">
    <property type="taxonomic scope" value="Eukaryota"/>
</dbReference>
<dbReference type="GO" id="GO:0007130">
    <property type="term" value="P:synaptonemal complex assembly"/>
    <property type="evidence" value="ECO:0007669"/>
    <property type="project" value="TreeGrafter"/>
</dbReference>
<reference evidence="8 9" key="1">
    <citation type="journal article" date="2012" name="PLoS ONE">
        <title>Sequence and analysis of the genome of the pathogenic yeast Candida orthopsilosis.</title>
        <authorList>
            <person name="Riccombeni A."/>
            <person name="Vidanes G."/>
            <person name="Proux-Wera E."/>
            <person name="Wolfe K.H."/>
            <person name="Butler G."/>
        </authorList>
    </citation>
    <scope>NUCLEOTIDE SEQUENCE [LARGE SCALE GENOMIC DNA]</scope>
    <source>
        <strain evidence="8 9">Co 90-125</strain>
    </source>
</reference>
<protein>
    <submittedName>
        <fullName evidence="8">Hop1 protein</fullName>
    </submittedName>
</protein>
<dbReference type="KEGG" id="cot:CORT_0B10870"/>
<dbReference type="Gene3D" id="3.30.900.10">
    <property type="entry name" value="HORMA domain"/>
    <property type="match status" value="1"/>
</dbReference>
<dbReference type="AlphaFoldDB" id="H8X267"/>
<evidence type="ECO:0000256" key="6">
    <source>
        <dbReference type="SAM" id="MobiDB-lite"/>
    </source>
</evidence>
<dbReference type="PROSITE" id="PS50815">
    <property type="entry name" value="HORMA"/>
    <property type="match status" value="1"/>
</dbReference>
<evidence type="ECO:0000313" key="9">
    <source>
        <dbReference type="Proteomes" id="UP000005018"/>
    </source>
</evidence>
<evidence type="ECO:0000256" key="1">
    <source>
        <dbReference type="ARBA" id="ARBA00004123"/>
    </source>
</evidence>
<evidence type="ECO:0000313" key="8">
    <source>
        <dbReference type="EMBL" id="CCG22788.1"/>
    </source>
</evidence>
<evidence type="ECO:0000256" key="5">
    <source>
        <dbReference type="ARBA" id="ARBA00023254"/>
    </source>
</evidence>
<organism evidence="8 9">
    <name type="scientific">Candida orthopsilosis (strain 90-125)</name>
    <name type="common">Yeast</name>
    <dbReference type="NCBI Taxonomy" id="1136231"/>
    <lineage>
        <taxon>Eukaryota</taxon>
        <taxon>Fungi</taxon>
        <taxon>Dikarya</taxon>
        <taxon>Ascomycota</taxon>
        <taxon>Saccharomycotina</taxon>
        <taxon>Pichiomycetes</taxon>
        <taxon>Debaryomycetaceae</taxon>
        <taxon>Candida/Lodderomyces clade</taxon>
        <taxon>Candida</taxon>
    </lineage>
</organism>
<dbReference type="EMBL" id="HE681720">
    <property type="protein sequence ID" value="CCG22788.1"/>
    <property type="molecule type" value="Genomic_DNA"/>
</dbReference>
<dbReference type="GO" id="GO:0005694">
    <property type="term" value="C:chromosome"/>
    <property type="evidence" value="ECO:0007669"/>
    <property type="project" value="UniProtKB-SubCell"/>
</dbReference>
<dbReference type="Proteomes" id="UP000005018">
    <property type="component" value="Chromosome 2"/>
</dbReference>
<keyword evidence="5" id="KW-0469">Meiosis</keyword>
<proteinExistence type="predicted"/>
<dbReference type="InterPro" id="IPR051294">
    <property type="entry name" value="HORMA_MeioticProgression"/>
</dbReference>
<name>H8X267_CANO9</name>
<dbReference type="HOGENOM" id="CLU_449757_0_0_1"/>
<feature type="region of interest" description="Disordered" evidence="6">
    <location>
        <begin position="559"/>
        <end position="593"/>
    </location>
</feature>
<evidence type="ECO:0000259" key="7">
    <source>
        <dbReference type="PROSITE" id="PS50815"/>
    </source>
</evidence>
<dbReference type="GO" id="GO:0005634">
    <property type="term" value="C:nucleus"/>
    <property type="evidence" value="ECO:0007669"/>
    <property type="project" value="UniProtKB-SubCell"/>
</dbReference>
<keyword evidence="4" id="KW-0539">Nucleus</keyword>
<dbReference type="InterPro" id="IPR003511">
    <property type="entry name" value="HORMA_dom"/>
</dbReference>
<feature type="compositionally biased region" description="Basic residues" evidence="6">
    <location>
        <begin position="583"/>
        <end position="593"/>
    </location>
</feature>
<evidence type="ECO:0000256" key="2">
    <source>
        <dbReference type="ARBA" id="ARBA00004286"/>
    </source>
</evidence>
<keyword evidence="9" id="KW-1185">Reference proteome</keyword>
<comment type="subcellular location">
    <subcellularLocation>
        <location evidence="2">Chromosome</location>
    </subcellularLocation>
    <subcellularLocation>
        <location evidence="1">Nucleus</location>
    </subcellularLocation>
</comment>
<dbReference type="GeneID" id="14538719"/>
<gene>
    <name evidence="8" type="ORF">CORT_0B10870</name>
</gene>
<dbReference type="RefSeq" id="XP_003868223.1">
    <property type="nucleotide sequence ID" value="XM_003868175.1"/>
</dbReference>
<keyword evidence="3" id="KW-0158">Chromosome</keyword>
<dbReference type="GO" id="GO:0051598">
    <property type="term" value="P:meiotic recombination checkpoint signaling"/>
    <property type="evidence" value="ECO:0007669"/>
    <property type="project" value="TreeGrafter"/>
</dbReference>
<dbReference type="OrthoDB" id="1928087at2759"/>